<dbReference type="InterPro" id="IPR000979">
    <property type="entry name" value="Phosphodiesterase_MJ0936/Vps29"/>
</dbReference>
<evidence type="ECO:0000313" key="5">
    <source>
        <dbReference type="Proteomes" id="UP001589795"/>
    </source>
</evidence>
<dbReference type="NCBIfam" id="TIGR00040">
    <property type="entry name" value="yfcE"/>
    <property type="match status" value="1"/>
</dbReference>
<dbReference type="PANTHER" id="PTHR11124">
    <property type="entry name" value="VACUOLAR SORTING PROTEIN VPS29"/>
    <property type="match status" value="1"/>
</dbReference>
<comment type="similarity">
    <text evidence="1 2">Belongs to the metallophosphoesterase superfamily. YfcE family.</text>
</comment>
<dbReference type="Gene3D" id="3.60.21.10">
    <property type="match status" value="1"/>
</dbReference>
<reference evidence="4 5" key="1">
    <citation type="submission" date="2024-09" db="EMBL/GenBank/DDBJ databases">
        <authorList>
            <person name="Sun Q."/>
            <person name="Mori K."/>
        </authorList>
    </citation>
    <scope>NUCLEOTIDE SEQUENCE [LARGE SCALE GENOMIC DNA]</scope>
    <source>
        <strain evidence="4 5">CCM 7904</strain>
    </source>
</reference>
<comment type="caution">
    <text evidence="4">The sequence shown here is derived from an EMBL/GenBank/DDBJ whole genome shotgun (WGS) entry which is preliminary data.</text>
</comment>
<feature type="domain" description="Calcineurin-like phosphoesterase" evidence="3">
    <location>
        <begin position="13"/>
        <end position="146"/>
    </location>
</feature>
<comment type="cofactor">
    <cofactor evidence="2">
        <name>a divalent metal cation</name>
        <dbReference type="ChEBI" id="CHEBI:60240"/>
    </cofactor>
</comment>
<organism evidence="4 5">
    <name type="scientific">Paracoccus rhizosphaerae</name>
    <dbReference type="NCBI Taxonomy" id="1133347"/>
    <lineage>
        <taxon>Bacteria</taxon>
        <taxon>Pseudomonadati</taxon>
        <taxon>Pseudomonadota</taxon>
        <taxon>Alphaproteobacteria</taxon>
        <taxon>Rhodobacterales</taxon>
        <taxon>Paracoccaceae</taxon>
        <taxon>Paracoccus</taxon>
    </lineage>
</organism>
<dbReference type="InterPro" id="IPR024654">
    <property type="entry name" value="Calcineurin-like_PHP_lpxH"/>
</dbReference>
<dbReference type="SUPFAM" id="SSF56300">
    <property type="entry name" value="Metallo-dependent phosphatases"/>
    <property type="match status" value="1"/>
</dbReference>
<keyword evidence="5" id="KW-1185">Reference proteome</keyword>
<dbReference type="EC" id="3.1.4.-" evidence="2"/>
<gene>
    <name evidence="4" type="ORF">ACFFIZ_13165</name>
</gene>
<evidence type="ECO:0000313" key="4">
    <source>
        <dbReference type="EMBL" id="MFC0201226.1"/>
    </source>
</evidence>
<name>A0ABV6CKG0_9RHOB</name>
<accession>A0ABV6CKG0</accession>
<dbReference type="RefSeq" id="WP_265508282.1">
    <property type="nucleotide sequence ID" value="NZ_JAOTBE010000067.1"/>
</dbReference>
<evidence type="ECO:0000259" key="3">
    <source>
        <dbReference type="Pfam" id="PF12850"/>
    </source>
</evidence>
<dbReference type="Pfam" id="PF12850">
    <property type="entry name" value="Metallophos_2"/>
    <property type="match status" value="1"/>
</dbReference>
<evidence type="ECO:0000256" key="2">
    <source>
        <dbReference type="RuleBase" id="RU362039"/>
    </source>
</evidence>
<sequence length="162" mass="17649">MQPFRQPQSGKLIGVISDTHGLLRPEALEALEGVDHILHAGDIGDPFHLDVLADIAPVTAIRGNIDRGHWAEALPETVSLTIEGLRIHMIHDRKALQACPATEGWNVVISGHSHKPGIDETGSALWLNPGAAGPRRFRLPITLAFLWEEDSQPRAVIHPLCV</sequence>
<keyword evidence="2" id="KW-0479">Metal-binding</keyword>
<proteinExistence type="inferred from homology"/>
<protein>
    <recommendedName>
        <fullName evidence="2">Phosphoesterase</fullName>
        <ecNumber evidence="2">3.1.4.-</ecNumber>
    </recommendedName>
</protein>
<dbReference type="InterPro" id="IPR029052">
    <property type="entry name" value="Metallo-depent_PP-like"/>
</dbReference>
<evidence type="ECO:0000256" key="1">
    <source>
        <dbReference type="ARBA" id="ARBA00008950"/>
    </source>
</evidence>
<dbReference type="EMBL" id="JBHLWQ010000123">
    <property type="protein sequence ID" value="MFC0201226.1"/>
    <property type="molecule type" value="Genomic_DNA"/>
</dbReference>
<dbReference type="Proteomes" id="UP001589795">
    <property type="component" value="Unassembled WGS sequence"/>
</dbReference>